<reference evidence="4 5" key="1">
    <citation type="submission" date="2014-04" db="EMBL/GenBank/DDBJ databases">
        <authorList>
            <consortium name="DOE Joint Genome Institute"/>
            <person name="Kuo A."/>
            <person name="Martino E."/>
            <person name="Perotto S."/>
            <person name="Kohler A."/>
            <person name="Nagy L.G."/>
            <person name="Floudas D."/>
            <person name="Copeland A."/>
            <person name="Barry K.W."/>
            <person name="Cichocki N."/>
            <person name="Veneault-Fourrey C."/>
            <person name="LaButti K."/>
            <person name="Lindquist E.A."/>
            <person name="Lipzen A."/>
            <person name="Lundell T."/>
            <person name="Morin E."/>
            <person name="Murat C."/>
            <person name="Sun H."/>
            <person name="Tunlid A."/>
            <person name="Henrissat B."/>
            <person name="Grigoriev I.V."/>
            <person name="Hibbett D.S."/>
            <person name="Martin F."/>
            <person name="Nordberg H.P."/>
            <person name="Cantor M.N."/>
            <person name="Hua S.X."/>
        </authorList>
    </citation>
    <scope>NUCLEOTIDE SEQUENCE [LARGE SCALE GENOMIC DNA]</scope>
    <source>
        <strain evidence="4 5">Zn</strain>
    </source>
</reference>
<keyword evidence="2" id="KW-0175">Coiled coil</keyword>
<dbReference type="HOGENOM" id="CLU_000288_34_23_1"/>
<dbReference type="PANTHER" id="PTHR10039:SF15">
    <property type="entry name" value="NACHT DOMAIN-CONTAINING PROTEIN"/>
    <property type="match status" value="1"/>
</dbReference>
<protein>
    <recommendedName>
        <fullName evidence="3">Nephrocystin 3-like N-terminal domain-containing protein</fullName>
    </recommendedName>
</protein>
<dbReference type="InterPro" id="IPR027417">
    <property type="entry name" value="P-loop_NTPase"/>
</dbReference>
<feature type="domain" description="Nephrocystin 3-like N-terminal" evidence="3">
    <location>
        <begin position="235"/>
        <end position="400"/>
    </location>
</feature>
<dbReference type="Pfam" id="PF24883">
    <property type="entry name" value="NPHP3_N"/>
    <property type="match status" value="1"/>
</dbReference>
<dbReference type="Gene3D" id="3.40.50.300">
    <property type="entry name" value="P-loop containing nucleotide triphosphate hydrolases"/>
    <property type="match status" value="1"/>
</dbReference>
<dbReference type="InterPro" id="IPR056884">
    <property type="entry name" value="NPHP3-like_N"/>
</dbReference>
<dbReference type="SUPFAM" id="SSF52540">
    <property type="entry name" value="P-loop containing nucleoside triphosphate hydrolases"/>
    <property type="match status" value="1"/>
</dbReference>
<dbReference type="AlphaFoldDB" id="A0A0C3C227"/>
<evidence type="ECO:0000259" key="3">
    <source>
        <dbReference type="Pfam" id="PF24883"/>
    </source>
</evidence>
<accession>A0A0C3C227</accession>
<evidence type="ECO:0000256" key="2">
    <source>
        <dbReference type="SAM" id="Coils"/>
    </source>
</evidence>
<proteinExistence type="predicted"/>
<dbReference type="Proteomes" id="UP000054321">
    <property type="component" value="Unassembled WGS sequence"/>
</dbReference>
<dbReference type="STRING" id="913774.A0A0C3C227"/>
<keyword evidence="5" id="KW-1185">Reference proteome</keyword>
<evidence type="ECO:0000313" key="4">
    <source>
        <dbReference type="EMBL" id="KIM92918.1"/>
    </source>
</evidence>
<gene>
    <name evidence="4" type="ORF">OIDMADRAFT_138679</name>
</gene>
<dbReference type="InParanoid" id="A0A0C3C227"/>
<reference evidence="5" key="2">
    <citation type="submission" date="2015-01" db="EMBL/GenBank/DDBJ databases">
        <title>Evolutionary Origins and Diversification of the Mycorrhizal Mutualists.</title>
        <authorList>
            <consortium name="DOE Joint Genome Institute"/>
            <consortium name="Mycorrhizal Genomics Consortium"/>
            <person name="Kohler A."/>
            <person name="Kuo A."/>
            <person name="Nagy L.G."/>
            <person name="Floudas D."/>
            <person name="Copeland A."/>
            <person name="Barry K.W."/>
            <person name="Cichocki N."/>
            <person name="Veneault-Fourrey C."/>
            <person name="LaButti K."/>
            <person name="Lindquist E.A."/>
            <person name="Lipzen A."/>
            <person name="Lundell T."/>
            <person name="Morin E."/>
            <person name="Murat C."/>
            <person name="Riley R."/>
            <person name="Ohm R."/>
            <person name="Sun H."/>
            <person name="Tunlid A."/>
            <person name="Henrissat B."/>
            <person name="Grigoriev I.V."/>
            <person name="Hibbett D.S."/>
            <person name="Martin F."/>
        </authorList>
    </citation>
    <scope>NUCLEOTIDE SEQUENCE [LARGE SCALE GENOMIC DNA]</scope>
    <source>
        <strain evidence="5">Zn</strain>
    </source>
</reference>
<sequence>MDPLSATASVIAVLQLSSEVIKYINSASGATKERKRLREELRACENILQQLKDEADDSEGGKLWSETIKALEAPEAPLGRLWIALRKIEARLQSKDGIRKTLGSVEWPFHEKGIKEIYTTIEREKSLLELALANNSRKLLQEIKRTSDENKRQLVKLIQVIKRSSNESEGQFSELKYDLAILQDSQAGLHNGLDRLNRRQENRNLLEQRLTILNWLTPIDYVAQQSDFINRRQAGTGQWLLDSLEFKTWVEAEKQTLFCPGIPGAGKTIITSIVIEELLSHVENNQSMGVAYLYCDFRRQDEQKAEDLLVSLLKQLTQDWPSLPKSVKSLYDNHQKRHTRPSFNEISRTLQSIASLYSRIFIIVDALDECQLAGGCRAKFLSEIFNLQAECGLSLFTTSRFIPEIMERFKKSLSLEIRASEQDVRRYVDGHISHLPSFIGRCPDLQEEVKTGIVKVVDGMYAALVN</sequence>
<organism evidence="4 5">
    <name type="scientific">Oidiodendron maius (strain Zn)</name>
    <dbReference type="NCBI Taxonomy" id="913774"/>
    <lineage>
        <taxon>Eukaryota</taxon>
        <taxon>Fungi</taxon>
        <taxon>Dikarya</taxon>
        <taxon>Ascomycota</taxon>
        <taxon>Pezizomycotina</taxon>
        <taxon>Leotiomycetes</taxon>
        <taxon>Leotiomycetes incertae sedis</taxon>
        <taxon>Myxotrichaceae</taxon>
        <taxon>Oidiodendron</taxon>
    </lineage>
</organism>
<dbReference type="OrthoDB" id="195446at2759"/>
<name>A0A0C3C227_OIDMZ</name>
<evidence type="ECO:0000256" key="1">
    <source>
        <dbReference type="ARBA" id="ARBA00022737"/>
    </source>
</evidence>
<keyword evidence="1" id="KW-0677">Repeat</keyword>
<feature type="coiled-coil region" evidence="2">
    <location>
        <begin position="27"/>
        <end position="54"/>
    </location>
</feature>
<dbReference type="EMBL" id="KN832902">
    <property type="protein sequence ID" value="KIM92918.1"/>
    <property type="molecule type" value="Genomic_DNA"/>
</dbReference>
<dbReference type="PANTHER" id="PTHR10039">
    <property type="entry name" value="AMELOGENIN"/>
    <property type="match status" value="1"/>
</dbReference>
<evidence type="ECO:0000313" key="5">
    <source>
        <dbReference type="Proteomes" id="UP000054321"/>
    </source>
</evidence>